<organism evidence="1 2">
    <name type="scientific">Paucilactobacillus nenjiangensis</name>
    <dbReference type="NCBI Taxonomy" id="1296540"/>
    <lineage>
        <taxon>Bacteria</taxon>
        <taxon>Bacillati</taxon>
        <taxon>Bacillota</taxon>
        <taxon>Bacilli</taxon>
        <taxon>Lactobacillales</taxon>
        <taxon>Lactobacillaceae</taxon>
        <taxon>Paucilactobacillus</taxon>
    </lineage>
</organism>
<evidence type="ECO:0000313" key="1">
    <source>
        <dbReference type="EMBL" id="QER67595.1"/>
    </source>
</evidence>
<dbReference type="EMBL" id="CP043939">
    <property type="protein sequence ID" value="QER67595.1"/>
    <property type="molecule type" value="Genomic_DNA"/>
</dbReference>
<gene>
    <name evidence="1" type="ORF">F0161_06805</name>
</gene>
<name>A0A5P1X2G1_9LACO</name>
<accession>A0A5P1X2G1</accession>
<keyword evidence="2" id="KW-1185">Reference proteome</keyword>
<dbReference type="Proteomes" id="UP000325295">
    <property type="component" value="Chromosome"/>
</dbReference>
<evidence type="ECO:0000313" key="2">
    <source>
        <dbReference type="Proteomes" id="UP000325295"/>
    </source>
</evidence>
<dbReference type="KEGG" id="lnn:F0161_06805"/>
<proteinExistence type="predicted"/>
<sequence>MTLHVFEVNRQGFNSKIVVGELLNYENEVYIITYIGNVDIMRGLNGGIKADIVAQKINSLNSSNFYYRKVPLVMRYDIRKLTDFIPDVKIKRAGNLIGYDNGMVEVITGIENSNYDGTDLVIEYESEILQELPKREIDRAIKENRNSKFKVISGGK</sequence>
<reference evidence="1 2" key="1">
    <citation type="submission" date="2019-09" db="EMBL/GenBank/DDBJ databases">
        <title>Complete Genome Sequence of Lactobacillus nenjiangensis SH-Y15, isolated from sauerkraut.</title>
        <authorList>
            <person name="Yang H."/>
        </authorList>
    </citation>
    <scope>NUCLEOTIDE SEQUENCE [LARGE SCALE GENOMIC DNA]</scope>
    <source>
        <strain evidence="1 2">SH-Y15</strain>
    </source>
</reference>
<protein>
    <submittedName>
        <fullName evidence="1">Uncharacterized protein</fullName>
    </submittedName>
</protein>
<dbReference type="AlphaFoldDB" id="A0A5P1X2G1"/>
<dbReference type="RefSeq" id="WP_150204133.1">
    <property type="nucleotide sequence ID" value="NZ_CP043939.1"/>
</dbReference>
<dbReference type="OrthoDB" id="10009328at2"/>